<feature type="region of interest" description="Disordered" evidence="1">
    <location>
        <begin position="1"/>
        <end position="81"/>
    </location>
</feature>
<accession>A0AAV2CJU5</accession>
<dbReference type="Proteomes" id="UP001497516">
    <property type="component" value="Chromosome 1"/>
</dbReference>
<proteinExistence type="predicted"/>
<gene>
    <name evidence="2" type="ORF">LTRI10_LOCUS4300</name>
</gene>
<dbReference type="AlphaFoldDB" id="A0AAV2CJU5"/>
<evidence type="ECO:0000313" key="3">
    <source>
        <dbReference type="Proteomes" id="UP001497516"/>
    </source>
</evidence>
<evidence type="ECO:0000313" key="2">
    <source>
        <dbReference type="EMBL" id="CAL1356613.1"/>
    </source>
</evidence>
<feature type="compositionally biased region" description="Basic residues" evidence="1">
    <location>
        <begin position="19"/>
        <end position="35"/>
    </location>
</feature>
<protein>
    <submittedName>
        <fullName evidence="2">Uncharacterized protein</fullName>
    </submittedName>
</protein>
<organism evidence="2 3">
    <name type="scientific">Linum trigynum</name>
    <dbReference type="NCBI Taxonomy" id="586398"/>
    <lineage>
        <taxon>Eukaryota</taxon>
        <taxon>Viridiplantae</taxon>
        <taxon>Streptophyta</taxon>
        <taxon>Embryophyta</taxon>
        <taxon>Tracheophyta</taxon>
        <taxon>Spermatophyta</taxon>
        <taxon>Magnoliopsida</taxon>
        <taxon>eudicotyledons</taxon>
        <taxon>Gunneridae</taxon>
        <taxon>Pentapetalae</taxon>
        <taxon>rosids</taxon>
        <taxon>fabids</taxon>
        <taxon>Malpighiales</taxon>
        <taxon>Linaceae</taxon>
        <taxon>Linum</taxon>
    </lineage>
</organism>
<reference evidence="2 3" key="1">
    <citation type="submission" date="2024-04" db="EMBL/GenBank/DDBJ databases">
        <authorList>
            <person name="Fracassetti M."/>
        </authorList>
    </citation>
    <scope>NUCLEOTIDE SEQUENCE [LARGE SCALE GENOMIC DNA]</scope>
</reference>
<name>A0AAV2CJU5_9ROSI</name>
<feature type="compositionally biased region" description="Basic and acidic residues" evidence="1">
    <location>
        <begin position="38"/>
        <end position="59"/>
    </location>
</feature>
<evidence type="ECO:0000256" key="1">
    <source>
        <dbReference type="SAM" id="MobiDB-lite"/>
    </source>
</evidence>
<sequence>MKSERPTKKRRLAPLTANVKKKKPRSSGARCRRVRCSLLEKKGKDCSPTENEEKKKGGKDFSSSGRASSDEQAEFHGGSVR</sequence>
<keyword evidence="3" id="KW-1185">Reference proteome</keyword>
<dbReference type="EMBL" id="OZ034813">
    <property type="protein sequence ID" value="CAL1356613.1"/>
    <property type="molecule type" value="Genomic_DNA"/>
</dbReference>